<dbReference type="Gene3D" id="3.10.350.10">
    <property type="entry name" value="LysM domain"/>
    <property type="match status" value="1"/>
</dbReference>
<organism evidence="2 3">
    <name type="scientific">Teichococcus oryzae</name>
    <dbReference type="NCBI Taxonomy" id="1608942"/>
    <lineage>
        <taxon>Bacteria</taxon>
        <taxon>Pseudomonadati</taxon>
        <taxon>Pseudomonadota</taxon>
        <taxon>Alphaproteobacteria</taxon>
        <taxon>Acetobacterales</taxon>
        <taxon>Roseomonadaceae</taxon>
        <taxon>Roseomonas</taxon>
    </lineage>
</organism>
<sequence length="325" mass="33654">MMATTRLWMLGVLLAGSGAAAGWLAWPERAPAPLPAPAARPAAAPAMPSPTAPSFDVTRVGQSGDAVVAGRAAPGDEVTLRAGERELGRVRADARGEWVILPPEPLPPGTHALSLSARSAAGTPQPGGEAVVVVVPERPGTAAGPAAAAEPPAQPLALLLPGQGAPSRLMQGSEAGRAARLGLEVVEYDEEGALRFAGTAPPGSTVRLYVDQAHAGDVTADSEGRWGLQPAPPGPKPGQHMLRLDQLSAGGGVAARRELPFMREANGGPIRPGEVLVRPGNSLWRIARANYGRGTRYTIIYRANRSQIRDPGRIYPGQILALPPR</sequence>
<dbReference type="InterPro" id="IPR036779">
    <property type="entry name" value="LysM_dom_sf"/>
</dbReference>
<proteinExistence type="predicted"/>
<dbReference type="Proteomes" id="UP000322110">
    <property type="component" value="Unassembled WGS sequence"/>
</dbReference>
<dbReference type="Pfam" id="PF01476">
    <property type="entry name" value="LysM"/>
    <property type="match status" value="1"/>
</dbReference>
<accession>A0A5B2TH48</accession>
<name>A0A5B2TH48_9PROT</name>
<comment type="caution">
    <text evidence="2">The sequence shown here is derived from an EMBL/GenBank/DDBJ whole genome shotgun (WGS) entry which is preliminary data.</text>
</comment>
<dbReference type="PANTHER" id="PTHR34700:SF4">
    <property type="entry name" value="PHAGE-LIKE ELEMENT PBSX PROTEIN XKDP"/>
    <property type="match status" value="1"/>
</dbReference>
<dbReference type="CDD" id="cd00118">
    <property type="entry name" value="LysM"/>
    <property type="match status" value="1"/>
</dbReference>
<reference evidence="2 3" key="1">
    <citation type="journal article" date="2015" name="Int. J. Syst. Evol. Microbiol.">
        <title>Roseomonas oryzae sp. nov., isolated from paddy rhizosphere soil.</title>
        <authorList>
            <person name="Ramaprasad E.V."/>
            <person name="Sasikala Ch."/>
            <person name="Ramana Ch.V."/>
        </authorList>
    </citation>
    <scope>NUCLEOTIDE SEQUENCE [LARGE SCALE GENOMIC DNA]</scope>
    <source>
        <strain evidence="2 3">KCTC 42542</strain>
    </source>
</reference>
<dbReference type="Gene3D" id="2.60.40.10">
    <property type="entry name" value="Immunoglobulins"/>
    <property type="match status" value="2"/>
</dbReference>
<dbReference type="InterPro" id="IPR052196">
    <property type="entry name" value="Bact_Kbp"/>
</dbReference>
<dbReference type="PROSITE" id="PS51782">
    <property type="entry name" value="LYSM"/>
    <property type="match status" value="1"/>
</dbReference>
<dbReference type="PANTHER" id="PTHR34700">
    <property type="entry name" value="POTASSIUM BINDING PROTEIN KBP"/>
    <property type="match status" value="1"/>
</dbReference>
<evidence type="ECO:0000313" key="3">
    <source>
        <dbReference type="Proteomes" id="UP000322110"/>
    </source>
</evidence>
<dbReference type="AlphaFoldDB" id="A0A5B2TH48"/>
<evidence type="ECO:0000313" key="2">
    <source>
        <dbReference type="EMBL" id="KAA2213110.1"/>
    </source>
</evidence>
<gene>
    <name evidence="2" type="ORF">F0Q34_10745</name>
</gene>
<evidence type="ECO:0000259" key="1">
    <source>
        <dbReference type="PROSITE" id="PS51782"/>
    </source>
</evidence>
<keyword evidence="3" id="KW-1185">Reference proteome</keyword>
<dbReference type="SMART" id="SM00257">
    <property type="entry name" value="LysM"/>
    <property type="match status" value="1"/>
</dbReference>
<dbReference type="EMBL" id="VUKA01000004">
    <property type="protein sequence ID" value="KAA2213110.1"/>
    <property type="molecule type" value="Genomic_DNA"/>
</dbReference>
<feature type="domain" description="LysM" evidence="1">
    <location>
        <begin position="273"/>
        <end position="322"/>
    </location>
</feature>
<dbReference type="InterPro" id="IPR018392">
    <property type="entry name" value="LysM"/>
</dbReference>
<dbReference type="InterPro" id="IPR013783">
    <property type="entry name" value="Ig-like_fold"/>
</dbReference>
<protein>
    <submittedName>
        <fullName evidence="2">LysM peptidoglycan-binding domain-containing protein</fullName>
    </submittedName>
</protein>